<dbReference type="GO" id="GO:0005524">
    <property type="term" value="F:ATP binding"/>
    <property type="evidence" value="ECO:0007669"/>
    <property type="project" value="UniProtKB-UniRule"/>
</dbReference>
<evidence type="ECO:0000256" key="17">
    <source>
        <dbReference type="SAM" id="Coils"/>
    </source>
</evidence>
<dbReference type="FunFam" id="3.30.200.20:FF:000092">
    <property type="entry name" value="Serine/threonine-protein kinase 24"/>
    <property type="match status" value="1"/>
</dbReference>
<feature type="region of interest" description="Disordered" evidence="18">
    <location>
        <begin position="564"/>
        <end position="588"/>
    </location>
</feature>
<dbReference type="Gene3D" id="3.30.200.20">
    <property type="entry name" value="Phosphorylase Kinase, domain 1"/>
    <property type="match status" value="1"/>
</dbReference>
<keyword evidence="9" id="KW-0479">Metal-binding</keyword>
<evidence type="ECO:0000256" key="11">
    <source>
        <dbReference type="ARBA" id="ARBA00022777"/>
    </source>
</evidence>
<feature type="domain" description="Protein kinase" evidence="19">
    <location>
        <begin position="43"/>
        <end position="293"/>
    </location>
</feature>
<dbReference type="Gene3D" id="1.10.12.70">
    <property type="match status" value="1"/>
</dbReference>
<keyword evidence="11" id="KW-0418">Kinase</keyword>
<dbReference type="Pfam" id="PF00069">
    <property type="entry name" value="Pkinase"/>
    <property type="match status" value="1"/>
</dbReference>
<comment type="similarity">
    <text evidence="3">Belongs to the protein kinase superfamily. STE Ser/Thr protein kinase family. STE20 subfamily.</text>
</comment>
<evidence type="ECO:0000256" key="3">
    <source>
        <dbReference type="ARBA" id="ARBA00008874"/>
    </source>
</evidence>
<dbReference type="VEuPathDB" id="VectorBase:BGLAX_045258"/>
<protein>
    <recommendedName>
        <fullName evidence="4">non-specific serine/threonine protein kinase</fullName>
        <ecNumber evidence="4">2.7.11.1</ecNumber>
    </recommendedName>
</protein>
<keyword evidence="12 16" id="KW-0067">ATP-binding</keyword>
<dbReference type="PROSITE" id="PS00107">
    <property type="entry name" value="PROTEIN_KINASE_ATP"/>
    <property type="match status" value="1"/>
</dbReference>
<dbReference type="PROSITE" id="PS50011">
    <property type="entry name" value="PROTEIN_KINASE_DOM"/>
    <property type="match status" value="1"/>
</dbReference>
<feature type="binding site" evidence="16">
    <location>
        <position position="72"/>
    </location>
    <ligand>
        <name>ATP</name>
        <dbReference type="ChEBI" id="CHEBI:30616"/>
    </ligand>
</feature>
<feature type="region of interest" description="Disordered" evidence="18">
    <location>
        <begin position="369"/>
        <end position="498"/>
    </location>
</feature>
<dbReference type="Gene3D" id="1.10.510.10">
    <property type="entry name" value="Transferase(Phosphotransferase) domain 1"/>
    <property type="match status" value="1"/>
</dbReference>
<evidence type="ECO:0000313" key="20">
    <source>
        <dbReference type="EnsemblMetazoa" id="BGLB018225-PB"/>
    </source>
</evidence>
<dbReference type="InterPro" id="IPR000719">
    <property type="entry name" value="Prot_kinase_dom"/>
</dbReference>
<dbReference type="Pfam" id="PF20929">
    <property type="entry name" value="PDCD10_N"/>
    <property type="match status" value="1"/>
</dbReference>
<evidence type="ECO:0000256" key="5">
    <source>
        <dbReference type="ARBA" id="ARBA00022490"/>
    </source>
</evidence>
<feature type="compositionally biased region" description="Acidic residues" evidence="18">
    <location>
        <begin position="320"/>
        <end position="333"/>
    </location>
</feature>
<proteinExistence type="inferred from homology"/>
<reference evidence="20" key="1">
    <citation type="submission" date="2020-05" db="UniProtKB">
        <authorList>
            <consortium name="EnsemblMetazoa"/>
        </authorList>
    </citation>
    <scope>IDENTIFICATION</scope>
    <source>
        <strain evidence="20">BB02</strain>
    </source>
</reference>
<comment type="catalytic activity">
    <reaction evidence="14">
        <text>L-threonyl-[protein] + ATP = O-phospho-L-threonyl-[protein] + ADP + H(+)</text>
        <dbReference type="Rhea" id="RHEA:46608"/>
        <dbReference type="Rhea" id="RHEA-COMP:11060"/>
        <dbReference type="Rhea" id="RHEA-COMP:11605"/>
        <dbReference type="ChEBI" id="CHEBI:15378"/>
        <dbReference type="ChEBI" id="CHEBI:30013"/>
        <dbReference type="ChEBI" id="CHEBI:30616"/>
        <dbReference type="ChEBI" id="CHEBI:61977"/>
        <dbReference type="ChEBI" id="CHEBI:456216"/>
        <dbReference type="EC" id="2.7.11.1"/>
    </reaction>
</comment>
<evidence type="ECO:0000256" key="14">
    <source>
        <dbReference type="ARBA" id="ARBA00047899"/>
    </source>
</evidence>
<evidence type="ECO:0000256" key="6">
    <source>
        <dbReference type="ARBA" id="ARBA00022527"/>
    </source>
</evidence>
<keyword evidence="10 16" id="KW-0547">Nucleotide-binding</keyword>
<dbReference type="FunFam" id="1.10.510.10:FF:000411">
    <property type="entry name" value="Probable Ste20-like kinase Don3"/>
    <property type="match status" value="1"/>
</dbReference>
<dbReference type="SMART" id="SM00220">
    <property type="entry name" value="S_TKc"/>
    <property type="match status" value="1"/>
</dbReference>
<comment type="subcellular location">
    <subcellularLocation>
        <location evidence="2">Cytoplasm</location>
    </subcellularLocation>
</comment>
<evidence type="ECO:0000313" key="21">
    <source>
        <dbReference type="Proteomes" id="UP000076420"/>
    </source>
</evidence>
<dbReference type="InterPro" id="IPR048288">
    <property type="entry name" value="PDCD10_N"/>
</dbReference>
<dbReference type="EC" id="2.7.11.1" evidence="4"/>
<dbReference type="InterPro" id="IPR046409">
    <property type="entry name" value="PDC10_dimerisation_sf"/>
</dbReference>
<keyword evidence="17" id="KW-0175">Coiled coil</keyword>
<evidence type="ECO:0000256" key="8">
    <source>
        <dbReference type="ARBA" id="ARBA00022679"/>
    </source>
</evidence>
<evidence type="ECO:0000256" key="1">
    <source>
        <dbReference type="ARBA" id="ARBA00001946"/>
    </source>
</evidence>
<evidence type="ECO:0000256" key="10">
    <source>
        <dbReference type="ARBA" id="ARBA00022741"/>
    </source>
</evidence>
<comment type="catalytic activity">
    <reaction evidence="15">
        <text>L-seryl-[protein] + ATP = O-phospho-L-seryl-[protein] + ADP + H(+)</text>
        <dbReference type="Rhea" id="RHEA:17989"/>
        <dbReference type="Rhea" id="RHEA-COMP:9863"/>
        <dbReference type="Rhea" id="RHEA-COMP:11604"/>
        <dbReference type="ChEBI" id="CHEBI:15378"/>
        <dbReference type="ChEBI" id="CHEBI:29999"/>
        <dbReference type="ChEBI" id="CHEBI:30616"/>
        <dbReference type="ChEBI" id="CHEBI:83421"/>
        <dbReference type="ChEBI" id="CHEBI:456216"/>
        <dbReference type="EC" id="2.7.11.1"/>
    </reaction>
</comment>
<gene>
    <name evidence="20" type="primary">106057204</name>
    <name evidence="23" type="synonym">LOC106057204</name>
</gene>
<dbReference type="CDD" id="cd06609">
    <property type="entry name" value="STKc_MST3_like"/>
    <property type="match status" value="1"/>
</dbReference>
<keyword evidence="8" id="KW-0808">Transferase</keyword>
<dbReference type="GO" id="GO:0005737">
    <property type="term" value="C:cytoplasm"/>
    <property type="evidence" value="ECO:0007669"/>
    <property type="project" value="UniProtKB-SubCell"/>
</dbReference>
<dbReference type="OrthoDB" id="8693905at2759"/>
<name>A0A2C9KEH6_BIOGL</name>
<accession>A0A2C9KEH6</accession>
<dbReference type="PANTHER" id="PTHR48012">
    <property type="entry name" value="STERILE20-LIKE KINASE, ISOFORM B-RELATED"/>
    <property type="match status" value="1"/>
</dbReference>
<feature type="compositionally biased region" description="Basic and acidic residues" evidence="18">
    <location>
        <begin position="574"/>
        <end position="588"/>
    </location>
</feature>
<dbReference type="VEuPathDB" id="VectorBase:BGLB018225"/>
<keyword evidence="5" id="KW-0963">Cytoplasm</keyword>
<dbReference type="RefSeq" id="XP_013069763.1">
    <property type="nucleotide sequence ID" value="XM_013214309.2"/>
</dbReference>
<keyword evidence="13" id="KW-0460">Magnesium</keyword>
<dbReference type="InterPro" id="IPR050629">
    <property type="entry name" value="STE20/SPS1-PAK"/>
</dbReference>
<evidence type="ECO:0000256" key="15">
    <source>
        <dbReference type="ARBA" id="ARBA00048679"/>
    </source>
</evidence>
<organism evidence="20 21">
    <name type="scientific">Biomphalaria glabrata</name>
    <name type="common">Bloodfluke planorb</name>
    <name type="synonym">Freshwater snail</name>
    <dbReference type="NCBI Taxonomy" id="6526"/>
    <lineage>
        <taxon>Eukaryota</taxon>
        <taxon>Metazoa</taxon>
        <taxon>Spiralia</taxon>
        <taxon>Lophotrochozoa</taxon>
        <taxon>Mollusca</taxon>
        <taxon>Gastropoda</taxon>
        <taxon>Heterobranchia</taxon>
        <taxon>Euthyneura</taxon>
        <taxon>Panpulmonata</taxon>
        <taxon>Hygrophila</taxon>
        <taxon>Lymnaeoidea</taxon>
        <taxon>Planorbidae</taxon>
        <taxon>Biomphalaria</taxon>
    </lineage>
</organism>
<dbReference type="InterPro" id="IPR017441">
    <property type="entry name" value="Protein_kinase_ATP_BS"/>
</dbReference>
<keyword evidence="6" id="KW-0723">Serine/threonine-protein kinase</keyword>
<keyword evidence="7" id="KW-0597">Phosphoprotein</keyword>
<evidence type="ECO:0000256" key="12">
    <source>
        <dbReference type="ARBA" id="ARBA00022840"/>
    </source>
</evidence>
<dbReference type="EnsemblMetazoa" id="BGLB018225-RB">
    <property type="protein sequence ID" value="BGLB018225-PB"/>
    <property type="gene ID" value="BGLB018225"/>
</dbReference>
<evidence type="ECO:0000313" key="22">
    <source>
        <dbReference type="Proteomes" id="UP001165740"/>
    </source>
</evidence>
<evidence type="ECO:0000256" key="16">
    <source>
        <dbReference type="PROSITE-ProRule" id="PRU10141"/>
    </source>
</evidence>
<dbReference type="GeneID" id="106057204"/>
<reference evidence="23" key="2">
    <citation type="submission" date="2025-04" db="UniProtKB">
        <authorList>
            <consortium name="RefSeq"/>
        </authorList>
    </citation>
    <scope>IDENTIFICATION</scope>
</reference>
<evidence type="ECO:0000256" key="2">
    <source>
        <dbReference type="ARBA" id="ARBA00004496"/>
    </source>
</evidence>
<evidence type="ECO:0000313" key="23">
    <source>
        <dbReference type="RefSeq" id="XP_013069763.1"/>
    </source>
</evidence>
<dbReference type="Proteomes" id="UP001165740">
    <property type="component" value="Chromosome 15"/>
</dbReference>
<dbReference type="PANTHER" id="PTHR48012:SF10">
    <property type="entry name" value="FI20177P1"/>
    <property type="match status" value="1"/>
</dbReference>
<feature type="coiled-coil region" evidence="17">
    <location>
        <begin position="69"/>
        <end position="96"/>
    </location>
</feature>
<feature type="region of interest" description="Disordered" evidence="18">
    <location>
        <begin position="313"/>
        <end position="333"/>
    </location>
</feature>
<evidence type="ECO:0000256" key="9">
    <source>
        <dbReference type="ARBA" id="ARBA00022723"/>
    </source>
</evidence>
<dbReference type="AlphaFoldDB" id="A0A2C9KEH6"/>
<dbReference type="SUPFAM" id="SSF56112">
    <property type="entry name" value="Protein kinase-like (PK-like)"/>
    <property type="match status" value="1"/>
</dbReference>
<dbReference type="GO" id="GO:0004674">
    <property type="term" value="F:protein serine/threonine kinase activity"/>
    <property type="evidence" value="ECO:0007669"/>
    <property type="project" value="UniProtKB-KW"/>
</dbReference>
<evidence type="ECO:0000256" key="13">
    <source>
        <dbReference type="ARBA" id="ARBA00022842"/>
    </source>
</evidence>
<evidence type="ECO:0000259" key="19">
    <source>
        <dbReference type="PROSITE" id="PS50011"/>
    </source>
</evidence>
<feature type="compositionally biased region" description="Low complexity" evidence="18">
    <location>
        <begin position="456"/>
        <end position="478"/>
    </location>
</feature>
<dbReference type="Proteomes" id="UP000076420">
    <property type="component" value="Unassembled WGS sequence"/>
</dbReference>
<evidence type="ECO:0000256" key="18">
    <source>
        <dbReference type="SAM" id="MobiDB-lite"/>
    </source>
</evidence>
<evidence type="ECO:0000256" key="4">
    <source>
        <dbReference type="ARBA" id="ARBA00012513"/>
    </source>
</evidence>
<keyword evidence="22" id="KW-1185">Reference proteome</keyword>
<dbReference type="GO" id="GO:0046872">
    <property type="term" value="F:metal ion binding"/>
    <property type="evidence" value="ECO:0007669"/>
    <property type="project" value="UniProtKB-KW"/>
</dbReference>
<comment type="cofactor">
    <cofactor evidence="1">
        <name>Mg(2+)</name>
        <dbReference type="ChEBI" id="CHEBI:18420"/>
    </cofactor>
</comment>
<sequence length="588" mass="66459">MMQSQQLLMSHQMEDLRTKHQPGMKSTNRDVHGRLSIDPEVRFTKLEKIGKGSFGEVYKGIDTETKEVLAIKIIDLEEAEDEIEDIQQEIMVLSQCDSPYVTKYYGSYLKGSKLWIIMEYLGGGSALDLMKAGTFTENDIAIILREILKGLDYLHSERKLHRDIKAANVLLSEQGDVKLADFGVAGQLTNTTNKKQTFVGTPFWMAPEVIKQSAYDTKADIWSLGITAIELAKGEPPNSELHPMRVLFLIPKNNPPQLTGNYSRAFKEFVELCLNKDPNNRPPAKELLKHPFIKRARKTAYLTELIDRYKRWKSEKGPDSDSDSDESGDNSDDEDLATQWIMTIKEQKMPNGLLNEVQTSHNTASSIIHARSDSDPGWSQDARGNNNNDLAPKHVRSRSDNLEPVNPNARYSTQPLIERPKSQYDLPNYVNVNNLKTGSGYLRSNDGPDSHGSLENQWQQNPQYPYKQQQFQKSDVPPAVAPKPAKKREPERPQMSASLTSTVQPILVQLQDEYNNELRRLGRPLALLEVIKELQNAFDLSERSCPGLTDDFVSGILTRLLAPPSPSTQISQSREADVRRAMEKIKRS</sequence>
<dbReference type="InterPro" id="IPR011009">
    <property type="entry name" value="Kinase-like_dom_sf"/>
</dbReference>
<evidence type="ECO:0000256" key="7">
    <source>
        <dbReference type="ARBA" id="ARBA00022553"/>
    </source>
</evidence>